<evidence type="ECO:0000313" key="2">
    <source>
        <dbReference type="EMBL" id="CAE6451487.1"/>
    </source>
</evidence>
<dbReference type="Proteomes" id="UP000663846">
    <property type="component" value="Unassembled WGS sequence"/>
</dbReference>
<feature type="region of interest" description="Disordered" evidence="1">
    <location>
        <begin position="384"/>
        <end position="558"/>
    </location>
</feature>
<feature type="region of interest" description="Disordered" evidence="1">
    <location>
        <begin position="289"/>
        <end position="329"/>
    </location>
</feature>
<dbReference type="AlphaFoldDB" id="A0A8H3BB10"/>
<feature type="compositionally biased region" description="Gly residues" evidence="1">
    <location>
        <begin position="491"/>
        <end position="504"/>
    </location>
</feature>
<evidence type="ECO:0000313" key="3">
    <source>
        <dbReference type="Proteomes" id="UP000663846"/>
    </source>
</evidence>
<comment type="caution">
    <text evidence="2">The sequence shown here is derived from an EMBL/GenBank/DDBJ whole genome shotgun (WGS) entry which is preliminary data.</text>
</comment>
<gene>
    <name evidence="2" type="ORF">RDB_LOCUS146368</name>
</gene>
<sequence length="558" mass="59415">MVFPTLPPTRHILTPGIAKQLAENLAGTNYKLVPVKDSEEAGPGPESSNKAMLQPTPDQKAPPKGFHVGDVLGLTREEYQLLLDIVKLTLKEASGINIHCTIREQRKGVVNDAICMIVKKDPEFEVYKPDGYWPCKDFIYVALKSLKEAFLRRSNSAKLARELVNATDAWTQNNTLVKKRQLARARGQASAKARAQARNRLQVQADTAPKAEDLIEDNKGNWNAPELLASGTSDDAVEAIAHDISLMSLCLLANGELHTSSRTYTNQNVLLTDTTMTEEDNFEGPMLPTCLSNPPPSTQKLVSSSSVAPEASPPAFGPSVTPASPDPGLTAIQGKLARLRGLSPDDRLQLPLGLQLLLDMLDANSELPKLELLKNLLDTFSDTASPSQALPEPPETAYTSTPVATNLPTSKNPTATLGTSFLTISELEPGPTTLQVDDSDDDSLSDISVSNSNQRNQPKQAQTSRKAIGTSVSTSAGAKDTGSEPPNGQAQGRGGRGGGRGAGRGAAKKSNMVPQTGDEDNACGRGCGQPSPSDDSTPVTIPTPSTGRTTRSRSMKLT</sequence>
<organism evidence="2 3">
    <name type="scientific">Rhizoctonia solani</name>
    <dbReference type="NCBI Taxonomy" id="456999"/>
    <lineage>
        <taxon>Eukaryota</taxon>
        <taxon>Fungi</taxon>
        <taxon>Dikarya</taxon>
        <taxon>Basidiomycota</taxon>
        <taxon>Agaricomycotina</taxon>
        <taxon>Agaricomycetes</taxon>
        <taxon>Cantharellales</taxon>
        <taxon>Ceratobasidiaceae</taxon>
        <taxon>Rhizoctonia</taxon>
    </lineage>
</organism>
<protein>
    <submittedName>
        <fullName evidence="2">Uncharacterized protein</fullName>
    </submittedName>
</protein>
<proteinExistence type="predicted"/>
<name>A0A8H3BB10_9AGAM</name>
<feature type="compositionally biased region" description="Polar residues" evidence="1">
    <location>
        <begin position="530"/>
        <end position="544"/>
    </location>
</feature>
<evidence type="ECO:0000256" key="1">
    <source>
        <dbReference type="SAM" id="MobiDB-lite"/>
    </source>
</evidence>
<feature type="compositionally biased region" description="Polar residues" evidence="1">
    <location>
        <begin position="397"/>
        <end position="423"/>
    </location>
</feature>
<feature type="compositionally biased region" description="Polar residues" evidence="1">
    <location>
        <begin position="455"/>
        <end position="476"/>
    </location>
</feature>
<feature type="compositionally biased region" description="Low complexity" evidence="1">
    <location>
        <begin position="445"/>
        <end position="454"/>
    </location>
</feature>
<reference evidence="2" key="1">
    <citation type="submission" date="2021-01" db="EMBL/GenBank/DDBJ databases">
        <authorList>
            <person name="Kaushik A."/>
        </authorList>
    </citation>
    <scope>NUCLEOTIDE SEQUENCE</scope>
    <source>
        <strain evidence="2">AG1-1C</strain>
    </source>
</reference>
<accession>A0A8H3BB10</accession>
<feature type="region of interest" description="Disordered" evidence="1">
    <location>
        <begin position="35"/>
        <end position="64"/>
    </location>
</feature>
<dbReference type="EMBL" id="CAJMWS010000562">
    <property type="protein sequence ID" value="CAE6451487.1"/>
    <property type="molecule type" value="Genomic_DNA"/>
</dbReference>